<evidence type="ECO:0000256" key="1">
    <source>
        <dbReference type="SAM" id="MobiDB-lite"/>
    </source>
</evidence>
<dbReference type="Proteomes" id="UP000244929">
    <property type="component" value="Chromosome"/>
</dbReference>
<dbReference type="KEGG" id="falb:HYN59_02800"/>
<dbReference type="EMBL" id="CP029186">
    <property type="protein sequence ID" value="AWH84102.1"/>
    <property type="molecule type" value="Genomic_DNA"/>
</dbReference>
<gene>
    <name evidence="2" type="ORF">HYN59_02800</name>
</gene>
<organism evidence="2 3">
    <name type="scientific">Flavobacterium album</name>
    <dbReference type="NCBI Taxonomy" id="2175091"/>
    <lineage>
        <taxon>Bacteria</taxon>
        <taxon>Pseudomonadati</taxon>
        <taxon>Bacteroidota</taxon>
        <taxon>Flavobacteriia</taxon>
        <taxon>Flavobacteriales</taxon>
        <taxon>Flavobacteriaceae</taxon>
        <taxon>Flavobacterium</taxon>
    </lineage>
</organism>
<name>A0A2S1QUK8_9FLAO</name>
<protein>
    <submittedName>
        <fullName evidence="2">Uncharacterized protein</fullName>
    </submittedName>
</protein>
<accession>A0A2S1QUK8</accession>
<evidence type="ECO:0000313" key="2">
    <source>
        <dbReference type="EMBL" id="AWH84102.1"/>
    </source>
</evidence>
<keyword evidence="3" id="KW-1185">Reference proteome</keyword>
<reference evidence="2 3" key="1">
    <citation type="submission" date="2018-04" db="EMBL/GenBank/DDBJ databases">
        <title>Genome sequencing of Flavobacterium sp. HYN0059.</title>
        <authorList>
            <person name="Yi H."/>
            <person name="Baek C."/>
        </authorList>
    </citation>
    <scope>NUCLEOTIDE SEQUENCE [LARGE SCALE GENOMIC DNA]</scope>
    <source>
        <strain evidence="2 3">HYN0059</strain>
    </source>
</reference>
<feature type="region of interest" description="Disordered" evidence="1">
    <location>
        <begin position="20"/>
        <end position="83"/>
    </location>
</feature>
<dbReference type="PROSITE" id="PS51257">
    <property type="entry name" value="PROKAR_LIPOPROTEIN"/>
    <property type="match status" value="1"/>
</dbReference>
<feature type="compositionally biased region" description="Basic and acidic residues" evidence="1">
    <location>
        <begin position="65"/>
        <end position="83"/>
    </location>
</feature>
<evidence type="ECO:0000313" key="3">
    <source>
        <dbReference type="Proteomes" id="UP000244929"/>
    </source>
</evidence>
<proteinExistence type="predicted"/>
<dbReference type="RefSeq" id="WP_108776812.1">
    <property type="nucleotide sequence ID" value="NZ_CP029186.1"/>
</dbReference>
<dbReference type="AlphaFoldDB" id="A0A2S1QUK8"/>
<sequence>MKKIFIAMALAFAVLTACNKKTESHEGHDHSGHEHYEGDGHDHSKDNLKGDGAASQEEFTVGNDTVKHTDNDGHDHAHDGHQH</sequence>
<feature type="compositionally biased region" description="Basic and acidic residues" evidence="1">
    <location>
        <begin position="20"/>
        <end position="49"/>
    </location>
</feature>